<proteinExistence type="predicted"/>
<organism evidence="1 2">
    <name type="scientific">Streptomyces virginiae</name>
    <name type="common">Streptomyces cinnamonensis</name>
    <dbReference type="NCBI Taxonomy" id="1961"/>
    <lineage>
        <taxon>Bacteria</taxon>
        <taxon>Bacillati</taxon>
        <taxon>Actinomycetota</taxon>
        <taxon>Actinomycetes</taxon>
        <taxon>Kitasatosporales</taxon>
        <taxon>Streptomycetaceae</taxon>
        <taxon>Streptomyces</taxon>
    </lineage>
</organism>
<keyword evidence="2" id="KW-1185">Reference proteome</keyword>
<accession>A0ABZ1TI48</accession>
<name>A0ABZ1TI48_STRVG</name>
<evidence type="ECO:0000313" key="1">
    <source>
        <dbReference type="EMBL" id="WUQ14124.1"/>
    </source>
</evidence>
<dbReference type="RefSeq" id="WP_328962941.1">
    <property type="nucleotide sequence ID" value="NZ_CP108090.1"/>
</dbReference>
<gene>
    <name evidence="1" type="ORF">OG517_23355</name>
</gene>
<sequence length="103" mass="11120">MTNRFEYTDEFGQRLAITPVEREQPDDAPALWFTTTDGGWGGTSVKVPLDKLEELIAGQRDMARQAGGQPVPQPVRIQLDGADAKAFADALRHGLRGSGPEGA</sequence>
<reference evidence="1" key="1">
    <citation type="submission" date="2022-10" db="EMBL/GenBank/DDBJ databases">
        <title>The complete genomes of actinobacterial strains from the NBC collection.</title>
        <authorList>
            <person name="Joergensen T.S."/>
            <person name="Alvarez Arevalo M."/>
            <person name="Sterndorff E.B."/>
            <person name="Faurdal D."/>
            <person name="Vuksanovic O."/>
            <person name="Mourched A.-S."/>
            <person name="Charusanti P."/>
            <person name="Shaw S."/>
            <person name="Blin K."/>
            <person name="Weber T."/>
        </authorList>
    </citation>
    <scope>NUCLEOTIDE SEQUENCE</scope>
    <source>
        <strain evidence="1">NBC_00248</strain>
    </source>
</reference>
<dbReference type="Proteomes" id="UP001432039">
    <property type="component" value="Chromosome"/>
</dbReference>
<dbReference type="EMBL" id="CP108090">
    <property type="protein sequence ID" value="WUQ14124.1"/>
    <property type="molecule type" value="Genomic_DNA"/>
</dbReference>
<protein>
    <submittedName>
        <fullName evidence="1">Uncharacterized protein</fullName>
    </submittedName>
</protein>
<evidence type="ECO:0000313" key="2">
    <source>
        <dbReference type="Proteomes" id="UP001432039"/>
    </source>
</evidence>